<comment type="caution">
    <text evidence="2">The sequence shown here is derived from an EMBL/GenBank/DDBJ whole genome shotgun (WGS) entry which is preliminary data.</text>
</comment>
<feature type="domain" description="NUMOD4" evidence="1">
    <location>
        <begin position="60"/>
        <end position="117"/>
    </location>
</feature>
<dbReference type="InterPro" id="IPR044925">
    <property type="entry name" value="His-Me_finger_sf"/>
</dbReference>
<gene>
    <name evidence="2" type="ORF">GKR67_07280</name>
</gene>
<evidence type="ECO:0000313" key="3">
    <source>
        <dbReference type="Proteomes" id="UP000449944"/>
    </source>
</evidence>
<evidence type="ECO:0000259" key="1">
    <source>
        <dbReference type="Pfam" id="PF07463"/>
    </source>
</evidence>
<dbReference type="Proteomes" id="UP000449944">
    <property type="component" value="Unassembled WGS sequence"/>
</dbReference>
<proteinExistence type="predicted"/>
<organism evidence="2 3">
    <name type="scientific">Providencia alcalifaciens</name>
    <dbReference type="NCBI Taxonomy" id="126385"/>
    <lineage>
        <taxon>Bacteria</taxon>
        <taxon>Pseudomonadati</taxon>
        <taxon>Pseudomonadota</taxon>
        <taxon>Gammaproteobacteria</taxon>
        <taxon>Enterobacterales</taxon>
        <taxon>Morganellaceae</taxon>
        <taxon>Providencia</taxon>
    </lineage>
</organism>
<dbReference type="EMBL" id="WLUB01000025">
    <property type="protein sequence ID" value="MTC34413.1"/>
    <property type="molecule type" value="Genomic_DNA"/>
</dbReference>
<accession>A0AAW9V8N2</accession>
<name>A0AAW9V8N2_9GAMM</name>
<evidence type="ECO:0000313" key="2">
    <source>
        <dbReference type="EMBL" id="MTC34413.1"/>
    </source>
</evidence>
<dbReference type="Gene3D" id="3.90.75.20">
    <property type="match status" value="1"/>
</dbReference>
<reference evidence="2 3" key="1">
    <citation type="submission" date="2019-10" db="EMBL/GenBank/DDBJ databases">
        <title>Comparative genomic analysis of Providencia.</title>
        <authorList>
            <person name="Yuan C."/>
            <person name="Wei Y."/>
            <person name="Yin Z."/>
        </authorList>
    </citation>
    <scope>NUCLEOTIDE SEQUENCE [LARGE SCALE GENOMIC DNA]</scope>
    <source>
        <strain evidence="3">wls1934</strain>
    </source>
</reference>
<sequence length="251" mass="28720">MQEHQTKKVLSHCLQHLSRSKKTKGRTTKLWRDKSNRPYRRKIMSNQFTDKHYDTNSQLEEWLPVPIQNFSESYEVSSLGRVRSVDRCTTGSILKMKVKGRLLKPRMRKDGYLTVNFSFNNRGSQFAVHRLIALAFIKNASDLPYVNHKNGIKTDNRAENLEWVTPLGNIKHAIDSGLMTVARGADNEQFKGTIIATNTETLNTIKFHGKKSLVEFGFDHSAVYSCISGRTKSHRGYTFRRVQGNLEAAVC</sequence>
<dbReference type="InterPro" id="IPR010902">
    <property type="entry name" value="NUMOD4"/>
</dbReference>
<dbReference type="Pfam" id="PF07463">
    <property type="entry name" value="NUMOD4"/>
    <property type="match status" value="1"/>
</dbReference>
<dbReference type="GO" id="GO:0016788">
    <property type="term" value="F:hydrolase activity, acting on ester bonds"/>
    <property type="evidence" value="ECO:0007669"/>
    <property type="project" value="InterPro"/>
</dbReference>
<dbReference type="AlphaFoldDB" id="A0AAW9V8N2"/>
<dbReference type="SUPFAM" id="SSF54060">
    <property type="entry name" value="His-Me finger endonucleases"/>
    <property type="match status" value="1"/>
</dbReference>
<protein>
    <recommendedName>
        <fullName evidence="1">NUMOD4 domain-containing protein</fullName>
    </recommendedName>
</protein>